<organism evidence="1 2">
    <name type="scientific">Panagrolaimus sp. JU765</name>
    <dbReference type="NCBI Taxonomy" id="591449"/>
    <lineage>
        <taxon>Eukaryota</taxon>
        <taxon>Metazoa</taxon>
        <taxon>Ecdysozoa</taxon>
        <taxon>Nematoda</taxon>
        <taxon>Chromadorea</taxon>
        <taxon>Rhabditida</taxon>
        <taxon>Tylenchina</taxon>
        <taxon>Panagrolaimomorpha</taxon>
        <taxon>Panagrolaimoidea</taxon>
        <taxon>Panagrolaimidae</taxon>
        <taxon>Panagrolaimus</taxon>
    </lineage>
</organism>
<protein>
    <submittedName>
        <fullName evidence="2">Uncharacterized protein</fullName>
    </submittedName>
</protein>
<accession>A0AC34RDM6</accession>
<dbReference type="Proteomes" id="UP000887576">
    <property type="component" value="Unplaced"/>
</dbReference>
<evidence type="ECO:0000313" key="2">
    <source>
        <dbReference type="WBParaSite" id="JU765_v2.g594.t1"/>
    </source>
</evidence>
<proteinExistence type="predicted"/>
<name>A0AC34RDM6_9BILA</name>
<evidence type="ECO:0000313" key="1">
    <source>
        <dbReference type="Proteomes" id="UP000887576"/>
    </source>
</evidence>
<sequence length="123" mass="14106">MSNECVISFLFENSKTIEKPQILEYQERIQLALYSLPDAYGFEFRNPIEQTADPTNQQEISVNLSVLKPNVMRDDIFFVISQLQEGLSDLPVVIRLVSDDIQQSEFSTEKTIDFYNGSSNGKF</sequence>
<reference evidence="2" key="1">
    <citation type="submission" date="2022-11" db="UniProtKB">
        <authorList>
            <consortium name="WormBaseParasite"/>
        </authorList>
    </citation>
    <scope>IDENTIFICATION</scope>
</reference>
<dbReference type="WBParaSite" id="JU765_v2.g594.t1">
    <property type="protein sequence ID" value="JU765_v2.g594.t1"/>
    <property type="gene ID" value="JU765_v2.g594"/>
</dbReference>